<reference evidence="1 2" key="1">
    <citation type="journal article" date="2024" name="BMC Genomics">
        <title>De novo assembly and annotation of Popillia japonica's genome with initial clues to its potential as an invasive pest.</title>
        <authorList>
            <person name="Cucini C."/>
            <person name="Boschi S."/>
            <person name="Funari R."/>
            <person name="Cardaioli E."/>
            <person name="Iannotti N."/>
            <person name="Marturano G."/>
            <person name="Paoli F."/>
            <person name="Bruttini M."/>
            <person name="Carapelli A."/>
            <person name="Frati F."/>
            <person name="Nardi F."/>
        </authorList>
    </citation>
    <scope>NUCLEOTIDE SEQUENCE [LARGE SCALE GENOMIC DNA]</scope>
    <source>
        <strain evidence="1">DMR45628</strain>
    </source>
</reference>
<organism evidence="1 2">
    <name type="scientific">Popillia japonica</name>
    <name type="common">Japanese beetle</name>
    <dbReference type="NCBI Taxonomy" id="7064"/>
    <lineage>
        <taxon>Eukaryota</taxon>
        <taxon>Metazoa</taxon>
        <taxon>Ecdysozoa</taxon>
        <taxon>Arthropoda</taxon>
        <taxon>Hexapoda</taxon>
        <taxon>Insecta</taxon>
        <taxon>Pterygota</taxon>
        <taxon>Neoptera</taxon>
        <taxon>Endopterygota</taxon>
        <taxon>Coleoptera</taxon>
        <taxon>Polyphaga</taxon>
        <taxon>Scarabaeiformia</taxon>
        <taxon>Scarabaeidae</taxon>
        <taxon>Rutelinae</taxon>
        <taxon>Popillia</taxon>
    </lineage>
</organism>
<evidence type="ECO:0000313" key="2">
    <source>
        <dbReference type="Proteomes" id="UP001458880"/>
    </source>
</evidence>
<dbReference type="EMBL" id="JASPKY010000011">
    <property type="protein sequence ID" value="KAK9753657.1"/>
    <property type="molecule type" value="Genomic_DNA"/>
</dbReference>
<dbReference type="AlphaFoldDB" id="A0AAW1N4S9"/>
<protein>
    <recommendedName>
        <fullName evidence="3">Retrotransposon gag domain-containing protein</fullName>
    </recommendedName>
</protein>
<dbReference type="PANTHER" id="PTHR33198:SF19">
    <property type="entry name" value="CCHC-TYPE DOMAIN-CONTAINING PROTEIN"/>
    <property type="match status" value="1"/>
</dbReference>
<evidence type="ECO:0000313" key="1">
    <source>
        <dbReference type="EMBL" id="KAK9753657.1"/>
    </source>
</evidence>
<proteinExistence type="predicted"/>
<accession>A0AAW1N4S9</accession>
<name>A0AAW1N4S9_POPJA</name>
<evidence type="ECO:0008006" key="3">
    <source>
        <dbReference type="Google" id="ProtNLM"/>
    </source>
</evidence>
<gene>
    <name evidence="1" type="ORF">QE152_g1795</name>
</gene>
<comment type="caution">
    <text evidence="1">The sequence shown here is derived from an EMBL/GenBank/DDBJ whole genome shotgun (WGS) entry which is preliminary data.</text>
</comment>
<dbReference type="Proteomes" id="UP001458880">
    <property type="component" value="Unassembled WGS sequence"/>
</dbReference>
<dbReference type="PANTHER" id="PTHR33198">
    <property type="entry name" value="ANK_REP_REGION DOMAIN-CONTAINING PROTEIN-RELATED"/>
    <property type="match status" value="1"/>
</dbReference>
<sequence>MCLVSGMIGVIAQFNEKDDFCVYIERFEQYCTANRITEEKIQIAMLISLVSTEYGTANRITEEKIQIAMLISLVSTEVYKTLRDWCFPENPKNKSLAEIKTILKQQYSPQINVYRERIQFYRTTQTSSESIMEWFTRIKRLAINCEFNNLNEILKDKFISGMKPGLVLDKLVEEKINKKLEELVQIAITKEGAVTNRLLEENINKKLEGLVQIAITKEGAVTNATGGRIQAVFEGEGARNAKQGPQQRFEGDTKFQRKIFGKLSIIVRIKGVIKRIAGVVSMCKGDTVKIIKNEDIETLDENHINTLILVNKVDVNISNKVSPILIEVKIDNANFNMKLDTGSVISAINSNFYNKYLSRLASVMSQRLRFWMTRHSSLGEAGPATIVVLAGLSTIPNTE</sequence>
<keyword evidence="2" id="KW-1185">Reference proteome</keyword>